<dbReference type="AlphaFoldDB" id="A0A3N1PN40"/>
<dbReference type="PANTHER" id="PTHR43420:SF44">
    <property type="entry name" value="ACETYLTRANSFERASE YPEA"/>
    <property type="match status" value="1"/>
</dbReference>
<dbReference type="STRING" id="584787.GCA_001247655_03253"/>
<dbReference type="Pfam" id="PF00583">
    <property type="entry name" value="Acetyltransf_1"/>
    <property type="match status" value="1"/>
</dbReference>
<dbReference type="InterPro" id="IPR050680">
    <property type="entry name" value="YpeA/RimI_acetyltransf"/>
</dbReference>
<keyword evidence="2" id="KW-0012">Acyltransferase</keyword>
<organism evidence="4 5">
    <name type="scientific">Gallaecimonas pentaromativorans</name>
    <dbReference type="NCBI Taxonomy" id="584787"/>
    <lineage>
        <taxon>Bacteria</taxon>
        <taxon>Pseudomonadati</taxon>
        <taxon>Pseudomonadota</taxon>
        <taxon>Gammaproteobacteria</taxon>
        <taxon>Enterobacterales</taxon>
        <taxon>Gallaecimonadaceae</taxon>
        <taxon>Gallaecimonas</taxon>
    </lineage>
</organism>
<accession>A0A3N1PN40</accession>
<comment type="caution">
    <text evidence="4">The sequence shown here is derived from an EMBL/GenBank/DDBJ whole genome shotgun (WGS) entry which is preliminary data.</text>
</comment>
<dbReference type="Proteomes" id="UP000268033">
    <property type="component" value="Unassembled WGS sequence"/>
</dbReference>
<dbReference type="GO" id="GO:0016747">
    <property type="term" value="F:acyltransferase activity, transferring groups other than amino-acyl groups"/>
    <property type="evidence" value="ECO:0007669"/>
    <property type="project" value="InterPro"/>
</dbReference>
<dbReference type="PROSITE" id="PS51186">
    <property type="entry name" value="GNAT"/>
    <property type="match status" value="1"/>
</dbReference>
<dbReference type="EMBL" id="RJUL01000002">
    <property type="protein sequence ID" value="ROQ29933.1"/>
    <property type="molecule type" value="Genomic_DNA"/>
</dbReference>
<evidence type="ECO:0000256" key="2">
    <source>
        <dbReference type="ARBA" id="ARBA00023315"/>
    </source>
</evidence>
<sequence length="161" mass="17422">MSVEIIEADYRNSRHGADLVFLLNAYAKDPMGGGEAIAEEVLAALPAMLAARTDAMTLLAYVDGQPAALLNAFEGFSTFKGKPLLNVHDMAVLPAYRGRGLSQALMAALEERARARGCCKLTLEVLEGNQVARQAYIKAGFAGYELDPQMGKALFWQKNLD</sequence>
<gene>
    <name evidence="4" type="ORF">EDC28_102308</name>
</gene>
<keyword evidence="1 4" id="KW-0808">Transferase</keyword>
<dbReference type="InterPro" id="IPR016181">
    <property type="entry name" value="Acyl_CoA_acyltransferase"/>
</dbReference>
<dbReference type="Gene3D" id="3.40.630.30">
    <property type="match status" value="1"/>
</dbReference>
<dbReference type="CDD" id="cd04301">
    <property type="entry name" value="NAT_SF"/>
    <property type="match status" value="1"/>
</dbReference>
<evidence type="ECO:0000259" key="3">
    <source>
        <dbReference type="PROSITE" id="PS51186"/>
    </source>
</evidence>
<keyword evidence="5" id="KW-1185">Reference proteome</keyword>
<reference evidence="4 5" key="1">
    <citation type="submission" date="2018-11" db="EMBL/GenBank/DDBJ databases">
        <title>Genomic Encyclopedia of Type Strains, Phase IV (KMG-IV): sequencing the most valuable type-strain genomes for metagenomic binning, comparative biology and taxonomic classification.</title>
        <authorList>
            <person name="Goeker M."/>
        </authorList>
    </citation>
    <scope>NUCLEOTIDE SEQUENCE [LARGE SCALE GENOMIC DNA]</scope>
    <source>
        <strain evidence="4 5">DSM 21945</strain>
    </source>
</reference>
<feature type="domain" description="N-acetyltransferase" evidence="3">
    <location>
        <begin position="8"/>
        <end position="161"/>
    </location>
</feature>
<evidence type="ECO:0000313" key="4">
    <source>
        <dbReference type="EMBL" id="ROQ29933.1"/>
    </source>
</evidence>
<proteinExistence type="predicted"/>
<dbReference type="RefSeq" id="WP_123420784.1">
    <property type="nucleotide sequence ID" value="NZ_JBLXAC010000005.1"/>
</dbReference>
<dbReference type="PANTHER" id="PTHR43420">
    <property type="entry name" value="ACETYLTRANSFERASE"/>
    <property type="match status" value="1"/>
</dbReference>
<evidence type="ECO:0000313" key="5">
    <source>
        <dbReference type="Proteomes" id="UP000268033"/>
    </source>
</evidence>
<evidence type="ECO:0000256" key="1">
    <source>
        <dbReference type="ARBA" id="ARBA00022679"/>
    </source>
</evidence>
<dbReference type="SUPFAM" id="SSF55729">
    <property type="entry name" value="Acyl-CoA N-acyltransferases (Nat)"/>
    <property type="match status" value="1"/>
</dbReference>
<protein>
    <submittedName>
        <fullName evidence="4">Acetyltransferase (GNAT) family protein</fullName>
    </submittedName>
</protein>
<dbReference type="InterPro" id="IPR000182">
    <property type="entry name" value="GNAT_dom"/>
</dbReference>
<name>A0A3N1PN40_9GAMM</name>